<gene>
    <name evidence="1" type="ORF">NQ317_006291</name>
</gene>
<comment type="caution">
    <text evidence="1">The sequence shown here is derived from an EMBL/GenBank/DDBJ whole genome shotgun (WGS) entry which is preliminary data.</text>
</comment>
<protein>
    <submittedName>
        <fullName evidence="1">Uncharacterized protein</fullName>
    </submittedName>
</protein>
<evidence type="ECO:0000313" key="1">
    <source>
        <dbReference type="EMBL" id="KAJ8975994.1"/>
    </source>
</evidence>
<dbReference type="Proteomes" id="UP001162164">
    <property type="component" value="Unassembled WGS sequence"/>
</dbReference>
<evidence type="ECO:0000313" key="2">
    <source>
        <dbReference type="Proteomes" id="UP001162164"/>
    </source>
</evidence>
<accession>A0ABQ9JCX0</accession>
<reference evidence="1" key="1">
    <citation type="journal article" date="2023" name="Insect Mol. Biol.">
        <title>Genome sequencing provides insights into the evolution of gene families encoding plant cell wall-degrading enzymes in longhorned beetles.</title>
        <authorList>
            <person name="Shin N.R."/>
            <person name="Okamura Y."/>
            <person name="Kirsch R."/>
            <person name="Pauchet Y."/>
        </authorList>
    </citation>
    <scope>NUCLEOTIDE SEQUENCE</scope>
    <source>
        <strain evidence="1">MMC_N1</strain>
    </source>
</reference>
<organism evidence="1 2">
    <name type="scientific">Molorchus minor</name>
    <dbReference type="NCBI Taxonomy" id="1323400"/>
    <lineage>
        <taxon>Eukaryota</taxon>
        <taxon>Metazoa</taxon>
        <taxon>Ecdysozoa</taxon>
        <taxon>Arthropoda</taxon>
        <taxon>Hexapoda</taxon>
        <taxon>Insecta</taxon>
        <taxon>Pterygota</taxon>
        <taxon>Neoptera</taxon>
        <taxon>Endopterygota</taxon>
        <taxon>Coleoptera</taxon>
        <taxon>Polyphaga</taxon>
        <taxon>Cucujiformia</taxon>
        <taxon>Chrysomeloidea</taxon>
        <taxon>Cerambycidae</taxon>
        <taxon>Lamiinae</taxon>
        <taxon>Monochamini</taxon>
        <taxon>Molorchus</taxon>
    </lineage>
</organism>
<keyword evidence="2" id="KW-1185">Reference proteome</keyword>
<dbReference type="EMBL" id="JAPWTJ010000741">
    <property type="protein sequence ID" value="KAJ8975994.1"/>
    <property type="molecule type" value="Genomic_DNA"/>
</dbReference>
<proteinExistence type="predicted"/>
<sequence>MTVHSKDLSMIQNRLIDFSLIEKLVNNNQNRHTKSTSCHRKIALNKTKLLQYTLSTSNGLALSPDKCKLIA</sequence>
<name>A0ABQ9JCX0_9CUCU</name>